<accession>A0ACC2TCW2</accession>
<dbReference type="EMBL" id="QTSX02003023">
    <property type="protein sequence ID" value="KAJ9072330.1"/>
    <property type="molecule type" value="Genomic_DNA"/>
</dbReference>
<name>A0ACC2TCW2_9FUNG</name>
<sequence>MENNVSFDLHLSSRTSLKNSERVFHKESEEYGLATVISVNFNEEPKIPPKSLDSFSNLFKKVLKKLYLCCNNESYSSIQHPTSKSAGAAILGRDRLKFFLLCALWYLSSTVTNNIGKIILNQFNYPLTLTYVQFGIVSVICLVIKPFIDEKKIHRSFW</sequence>
<evidence type="ECO:0000313" key="2">
    <source>
        <dbReference type="Proteomes" id="UP001165960"/>
    </source>
</evidence>
<evidence type="ECO:0000313" key="1">
    <source>
        <dbReference type="EMBL" id="KAJ9072330.1"/>
    </source>
</evidence>
<keyword evidence="2" id="KW-1185">Reference proteome</keyword>
<protein>
    <submittedName>
        <fullName evidence="1">Uncharacterized protein</fullName>
    </submittedName>
</protein>
<comment type="caution">
    <text evidence="1">The sequence shown here is derived from an EMBL/GenBank/DDBJ whole genome shotgun (WGS) entry which is preliminary data.</text>
</comment>
<dbReference type="Proteomes" id="UP001165960">
    <property type="component" value="Unassembled WGS sequence"/>
</dbReference>
<reference evidence="1" key="1">
    <citation type="submission" date="2022-04" db="EMBL/GenBank/DDBJ databases">
        <title>Genome of the entomopathogenic fungus Entomophthora muscae.</title>
        <authorList>
            <person name="Elya C."/>
            <person name="Lovett B.R."/>
            <person name="Lee E."/>
            <person name="Macias A.M."/>
            <person name="Hajek A.E."/>
            <person name="De Bivort B.L."/>
            <person name="Kasson M.T."/>
            <person name="De Fine Licht H.H."/>
            <person name="Stajich J.E."/>
        </authorList>
    </citation>
    <scope>NUCLEOTIDE SEQUENCE</scope>
    <source>
        <strain evidence="1">Berkeley</strain>
    </source>
</reference>
<organism evidence="1 2">
    <name type="scientific">Entomophthora muscae</name>
    <dbReference type="NCBI Taxonomy" id="34485"/>
    <lineage>
        <taxon>Eukaryota</taxon>
        <taxon>Fungi</taxon>
        <taxon>Fungi incertae sedis</taxon>
        <taxon>Zoopagomycota</taxon>
        <taxon>Entomophthoromycotina</taxon>
        <taxon>Entomophthoromycetes</taxon>
        <taxon>Entomophthorales</taxon>
        <taxon>Entomophthoraceae</taxon>
        <taxon>Entomophthora</taxon>
    </lineage>
</organism>
<proteinExistence type="predicted"/>
<gene>
    <name evidence="1" type="ORF">DSO57_1028629</name>
</gene>